<dbReference type="InterPro" id="IPR003370">
    <property type="entry name" value="Chromate_transpt"/>
</dbReference>
<evidence type="ECO:0000256" key="2">
    <source>
        <dbReference type="ARBA" id="ARBA00005262"/>
    </source>
</evidence>
<dbReference type="AlphaFoldDB" id="A0A1Y4L8Y1"/>
<keyword evidence="6 7" id="KW-0472">Membrane</keyword>
<dbReference type="InterPro" id="IPR052518">
    <property type="entry name" value="CHR_Transporter"/>
</dbReference>
<evidence type="ECO:0000256" key="6">
    <source>
        <dbReference type="ARBA" id="ARBA00023136"/>
    </source>
</evidence>
<name>A0A1Y4L8Y1_9FIRM</name>
<feature type="transmembrane region" description="Helical" evidence="7">
    <location>
        <begin position="93"/>
        <end position="119"/>
    </location>
</feature>
<comment type="subcellular location">
    <subcellularLocation>
        <location evidence="1">Cell membrane</location>
        <topology evidence="1">Multi-pass membrane protein</topology>
    </subcellularLocation>
</comment>
<feature type="transmembrane region" description="Helical" evidence="7">
    <location>
        <begin position="159"/>
        <end position="192"/>
    </location>
</feature>
<keyword evidence="4 7" id="KW-0812">Transmembrane</keyword>
<reference evidence="9" key="1">
    <citation type="submission" date="2017-04" db="EMBL/GenBank/DDBJ databases">
        <title>Function of individual gut microbiota members based on whole genome sequencing of pure cultures obtained from chicken caecum.</title>
        <authorList>
            <person name="Medvecky M."/>
            <person name="Cejkova D."/>
            <person name="Polansky O."/>
            <person name="Karasova D."/>
            <person name="Kubasova T."/>
            <person name="Cizek A."/>
            <person name="Rychlik I."/>
        </authorList>
    </citation>
    <scope>NUCLEOTIDE SEQUENCE [LARGE SCALE GENOMIC DNA]</scope>
    <source>
        <strain evidence="9">An180</strain>
    </source>
</reference>
<accession>A0A1Y4L8Y1</accession>
<evidence type="ECO:0000256" key="7">
    <source>
        <dbReference type="SAM" id="Phobius"/>
    </source>
</evidence>
<evidence type="ECO:0000313" key="8">
    <source>
        <dbReference type="EMBL" id="OUP53188.1"/>
    </source>
</evidence>
<dbReference type="PANTHER" id="PTHR43663">
    <property type="entry name" value="CHROMATE TRANSPORT PROTEIN-RELATED"/>
    <property type="match status" value="1"/>
</dbReference>
<organism evidence="8 9">
    <name type="scientific">Butyricicoccus pullicaecorum</name>
    <dbReference type="NCBI Taxonomy" id="501571"/>
    <lineage>
        <taxon>Bacteria</taxon>
        <taxon>Bacillati</taxon>
        <taxon>Bacillota</taxon>
        <taxon>Clostridia</taxon>
        <taxon>Eubacteriales</taxon>
        <taxon>Butyricicoccaceae</taxon>
        <taxon>Butyricicoccus</taxon>
    </lineage>
</organism>
<feature type="transmembrane region" description="Helical" evidence="7">
    <location>
        <begin position="21"/>
        <end position="44"/>
    </location>
</feature>
<comment type="caution">
    <text evidence="8">The sequence shown here is derived from an EMBL/GenBank/DDBJ whole genome shotgun (WGS) entry which is preliminary data.</text>
</comment>
<dbReference type="GO" id="GO:0015109">
    <property type="term" value="F:chromate transmembrane transporter activity"/>
    <property type="evidence" value="ECO:0007669"/>
    <property type="project" value="InterPro"/>
</dbReference>
<evidence type="ECO:0000313" key="9">
    <source>
        <dbReference type="Proteomes" id="UP000195897"/>
    </source>
</evidence>
<proteinExistence type="inferred from homology"/>
<evidence type="ECO:0000256" key="4">
    <source>
        <dbReference type="ARBA" id="ARBA00022692"/>
    </source>
</evidence>
<evidence type="ECO:0000256" key="1">
    <source>
        <dbReference type="ARBA" id="ARBA00004651"/>
    </source>
</evidence>
<dbReference type="PANTHER" id="PTHR43663:SF1">
    <property type="entry name" value="CHROMATE TRANSPORTER"/>
    <property type="match status" value="1"/>
</dbReference>
<evidence type="ECO:0000256" key="3">
    <source>
        <dbReference type="ARBA" id="ARBA00022475"/>
    </source>
</evidence>
<feature type="transmembrane region" description="Helical" evidence="7">
    <location>
        <begin position="125"/>
        <end position="147"/>
    </location>
</feature>
<comment type="similarity">
    <text evidence="2">Belongs to the chromate ion transporter (CHR) (TC 2.A.51) family.</text>
</comment>
<dbReference type="GO" id="GO:0005886">
    <property type="term" value="C:plasma membrane"/>
    <property type="evidence" value="ECO:0007669"/>
    <property type="project" value="UniProtKB-SubCell"/>
</dbReference>
<dbReference type="EMBL" id="NFKK01000005">
    <property type="protein sequence ID" value="OUP53188.1"/>
    <property type="molecule type" value="Genomic_DNA"/>
</dbReference>
<evidence type="ECO:0000256" key="5">
    <source>
        <dbReference type="ARBA" id="ARBA00022989"/>
    </source>
</evidence>
<dbReference type="Pfam" id="PF02417">
    <property type="entry name" value="Chromate_transp"/>
    <property type="match status" value="1"/>
</dbReference>
<keyword evidence="3" id="KW-1003">Cell membrane</keyword>
<protein>
    <submittedName>
        <fullName evidence="8">Chromate transporter</fullName>
    </submittedName>
</protein>
<sequence>MLKRGVGSPRTRKGEPMQKKNCYLTLFLSTLKLSAFTFGGGYVIVPLMRRRFVEGLHWIDENEMIDLIAIAQSSPGPIAVNASIIIGYRVAGVLGALCTILGTVLPPLVILSLVSLVYAAFRDNAIVNVVMGCMQAGVAAVICDVVISMAQGILKLKKALPIIVMVLAFVGQAVFHLNVILIIVLCGLIGAINTLQMRKKGGQDT</sequence>
<dbReference type="Proteomes" id="UP000195897">
    <property type="component" value="Unassembled WGS sequence"/>
</dbReference>
<gene>
    <name evidence="8" type="ORF">B5F17_06340</name>
</gene>
<keyword evidence="5 7" id="KW-1133">Transmembrane helix</keyword>